<evidence type="ECO:0000256" key="6">
    <source>
        <dbReference type="RuleBase" id="RU365089"/>
    </source>
</evidence>
<dbReference type="GO" id="GO:0004803">
    <property type="term" value="F:transposase activity"/>
    <property type="evidence" value="ECO:0007669"/>
    <property type="project" value="UniProtKB-UniRule"/>
</dbReference>
<keyword evidence="5 6" id="KW-0233">DNA recombination</keyword>
<gene>
    <name evidence="7" type="ORF">HD593_001856</name>
    <name evidence="8" type="ORF">HD593_006001</name>
    <name evidence="9" type="ORF">HD593_008130</name>
    <name evidence="10" type="ORF">HD593_008167</name>
</gene>
<evidence type="ECO:0000313" key="8">
    <source>
        <dbReference type="EMBL" id="MBB6551206.1"/>
    </source>
</evidence>
<dbReference type="EMBL" id="JACHMI010000001">
    <property type="protein sequence ID" value="MBB6553372.1"/>
    <property type="molecule type" value="Genomic_DNA"/>
</dbReference>
<dbReference type="GO" id="GO:0003677">
    <property type="term" value="F:DNA binding"/>
    <property type="evidence" value="ECO:0007669"/>
    <property type="project" value="UniProtKB-UniRule"/>
</dbReference>
<comment type="function">
    <text evidence="1 6">Required for the transposition of the insertion element.</text>
</comment>
<evidence type="ECO:0000256" key="3">
    <source>
        <dbReference type="ARBA" id="ARBA00022578"/>
    </source>
</evidence>
<dbReference type="Proteomes" id="UP000565579">
    <property type="component" value="Unassembled WGS sequence"/>
</dbReference>
<organism evidence="9 11">
    <name type="scientific">Nonomuraea rubra</name>
    <dbReference type="NCBI Taxonomy" id="46180"/>
    <lineage>
        <taxon>Bacteria</taxon>
        <taxon>Bacillati</taxon>
        <taxon>Actinomycetota</taxon>
        <taxon>Actinomycetes</taxon>
        <taxon>Streptosporangiales</taxon>
        <taxon>Streptosporangiaceae</taxon>
        <taxon>Nonomuraea</taxon>
    </lineage>
</organism>
<sequence length="148" mass="16818">MPKSAQPWVATLVRTIFDQPAAEQVRAQHAWVIDALEAKYPAACEHLDAAREDLLAFAAFPRETWRQIWSNNPQERLNKEIRRRTDVVGIFPDRPSIIRLVGAVLAEQTDEWTEARRYMGLDILAKARVRLITGDTPTPNPLPHTLTA</sequence>
<evidence type="ECO:0000256" key="1">
    <source>
        <dbReference type="ARBA" id="ARBA00002190"/>
    </source>
</evidence>
<dbReference type="EMBL" id="JACHMI010000001">
    <property type="protein sequence ID" value="MBB6551206.1"/>
    <property type="molecule type" value="Genomic_DNA"/>
</dbReference>
<evidence type="ECO:0000256" key="4">
    <source>
        <dbReference type="ARBA" id="ARBA00023125"/>
    </source>
</evidence>
<proteinExistence type="inferred from homology"/>
<evidence type="ECO:0000313" key="9">
    <source>
        <dbReference type="EMBL" id="MBB6553335.1"/>
    </source>
</evidence>
<name>A0A7X0U3C8_9ACTN</name>
<keyword evidence="4 6" id="KW-0238">DNA-binding</keyword>
<evidence type="ECO:0000313" key="11">
    <source>
        <dbReference type="Proteomes" id="UP000565579"/>
    </source>
</evidence>
<keyword evidence="6" id="KW-0814">Transposable element</keyword>
<protein>
    <recommendedName>
        <fullName evidence="6">Mutator family transposase</fullName>
    </recommendedName>
</protein>
<keyword evidence="11" id="KW-1185">Reference proteome</keyword>
<keyword evidence="3 6" id="KW-0815">Transposition</keyword>
<dbReference type="Pfam" id="PF00872">
    <property type="entry name" value="Transposase_mut"/>
    <property type="match status" value="1"/>
</dbReference>
<accession>A0A7X0U3C8</accession>
<evidence type="ECO:0000256" key="5">
    <source>
        <dbReference type="ARBA" id="ARBA00023172"/>
    </source>
</evidence>
<dbReference type="EMBL" id="JACHMI010000001">
    <property type="protein sequence ID" value="MBB6547061.1"/>
    <property type="molecule type" value="Genomic_DNA"/>
</dbReference>
<comment type="caution">
    <text evidence="9">The sequence shown here is derived from an EMBL/GenBank/DDBJ whole genome shotgun (WGS) entry which is preliminary data.</text>
</comment>
<dbReference type="InterPro" id="IPR001207">
    <property type="entry name" value="Transposase_mutator"/>
</dbReference>
<evidence type="ECO:0000256" key="2">
    <source>
        <dbReference type="ARBA" id="ARBA00010961"/>
    </source>
</evidence>
<dbReference type="PANTHER" id="PTHR33217">
    <property type="entry name" value="TRANSPOSASE FOR INSERTION SEQUENCE ELEMENT IS1081"/>
    <property type="match status" value="1"/>
</dbReference>
<dbReference type="PANTHER" id="PTHR33217:SF7">
    <property type="entry name" value="TRANSPOSASE FOR INSERTION SEQUENCE ELEMENT IS1081"/>
    <property type="match status" value="1"/>
</dbReference>
<evidence type="ECO:0000313" key="7">
    <source>
        <dbReference type="EMBL" id="MBB6547061.1"/>
    </source>
</evidence>
<reference evidence="9 11" key="1">
    <citation type="submission" date="2020-08" db="EMBL/GenBank/DDBJ databases">
        <title>Sequencing the genomes of 1000 actinobacteria strains.</title>
        <authorList>
            <person name="Klenk H.-P."/>
        </authorList>
    </citation>
    <scope>NUCLEOTIDE SEQUENCE [LARGE SCALE GENOMIC DNA]</scope>
    <source>
        <strain evidence="9 11">DSM 43768</strain>
    </source>
</reference>
<comment type="similarity">
    <text evidence="2 6">Belongs to the transposase mutator family.</text>
</comment>
<dbReference type="EMBL" id="JACHMI010000001">
    <property type="protein sequence ID" value="MBB6553335.1"/>
    <property type="molecule type" value="Genomic_DNA"/>
</dbReference>
<dbReference type="AlphaFoldDB" id="A0A7X0U3C8"/>
<evidence type="ECO:0000313" key="10">
    <source>
        <dbReference type="EMBL" id="MBB6553372.1"/>
    </source>
</evidence>
<dbReference type="GO" id="GO:0006313">
    <property type="term" value="P:DNA transposition"/>
    <property type="evidence" value="ECO:0007669"/>
    <property type="project" value="UniProtKB-UniRule"/>
</dbReference>